<dbReference type="GO" id="GO:0031297">
    <property type="term" value="P:replication fork processing"/>
    <property type="evidence" value="ECO:0007669"/>
    <property type="project" value="TreeGrafter"/>
</dbReference>
<organism evidence="2 3">
    <name type="scientific">Eumeta variegata</name>
    <name type="common">Bagworm moth</name>
    <name type="synonym">Eumeta japonica</name>
    <dbReference type="NCBI Taxonomy" id="151549"/>
    <lineage>
        <taxon>Eukaryota</taxon>
        <taxon>Metazoa</taxon>
        <taxon>Ecdysozoa</taxon>
        <taxon>Arthropoda</taxon>
        <taxon>Hexapoda</taxon>
        <taxon>Insecta</taxon>
        <taxon>Pterygota</taxon>
        <taxon>Neoptera</taxon>
        <taxon>Endopterygota</taxon>
        <taxon>Lepidoptera</taxon>
        <taxon>Glossata</taxon>
        <taxon>Ditrysia</taxon>
        <taxon>Tineoidea</taxon>
        <taxon>Psychidae</taxon>
        <taxon>Oiketicinae</taxon>
        <taxon>Eumeta</taxon>
    </lineage>
</organism>
<feature type="region of interest" description="Disordered" evidence="1">
    <location>
        <begin position="200"/>
        <end position="224"/>
    </location>
</feature>
<sequence>MQAAKKSSDVYRPNTVSGTIHYELLRRGKTIKPDLYCQQLIRPKQEVEKKEPELINRKGVVFHHDNARPRKSLATLQVFINPLLRQGMEGESDAFHWRSHKLQGGSSSTGTVMGDSRRGHGVLTFWLTQVFSGLVCFGRSESITSTSHVVQFAVSIGKQASEPSKNWWPPFPMDTRHPREVTSALPASRVGIGHLMEGERRPKREVGQASAGRMRQCGGGRRLRSGCSRAPSKILPRTSHYCGYGKLFEIHST</sequence>
<dbReference type="Proteomes" id="UP000299102">
    <property type="component" value="Unassembled WGS sequence"/>
</dbReference>
<dbReference type="OrthoDB" id="7456848at2759"/>
<name>A0A4C1Y206_EUMVA</name>
<keyword evidence="3" id="KW-1185">Reference proteome</keyword>
<comment type="caution">
    <text evidence="2">The sequence shown here is derived from an EMBL/GenBank/DDBJ whole genome shotgun (WGS) entry which is preliminary data.</text>
</comment>
<dbReference type="GO" id="GO:0044547">
    <property type="term" value="F:DNA topoisomerase binding"/>
    <property type="evidence" value="ECO:0007669"/>
    <property type="project" value="TreeGrafter"/>
</dbReference>
<evidence type="ECO:0000313" key="3">
    <source>
        <dbReference type="Proteomes" id="UP000299102"/>
    </source>
</evidence>
<keyword evidence="2" id="KW-0489">Methyltransferase</keyword>
<dbReference type="GO" id="GO:0015074">
    <property type="term" value="P:DNA integration"/>
    <property type="evidence" value="ECO:0007669"/>
    <property type="project" value="TreeGrafter"/>
</dbReference>
<accession>A0A4C1Y206</accession>
<dbReference type="GO" id="GO:0044774">
    <property type="term" value="P:mitotic DNA integrity checkpoint signaling"/>
    <property type="evidence" value="ECO:0007669"/>
    <property type="project" value="TreeGrafter"/>
</dbReference>
<dbReference type="GO" id="GO:0046975">
    <property type="term" value="F:histone H3K36 methyltransferase activity"/>
    <property type="evidence" value="ECO:0007669"/>
    <property type="project" value="TreeGrafter"/>
</dbReference>
<keyword evidence="2" id="KW-0808">Transferase</keyword>
<evidence type="ECO:0000256" key="1">
    <source>
        <dbReference type="SAM" id="MobiDB-lite"/>
    </source>
</evidence>
<dbReference type="PANTHER" id="PTHR46060:SF2">
    <property type="entry name" value="HISTONE-LYSINE N-METHYLTRANSFERASE SETMAR"/>
    <property type="match status" value="1"/>
</dbReference>
<dbReference type="GO" id="GO:0006303">
    <property type="term" value="P:double-strand break repair via nonhomologous end joining"/>
    <property type="evidence" value="ECO:0007669"/>
    <property type="project" value="TreeGrafter"/>
</dbReference>
<dbReference type="GO" id="GO:0000014">
    <property type="term" value="F:single-stranded DNA endodeoxyribonuclease activity"/>
    <property type="evidence" value="ECO:0007669"/>
    <property type="project" value="TreeGrafter"/>
</dbReference>
<dbReference type="GO" id="GO:0005634">
    <property type="term" value="C:nucleus"/>
    <property type="evidence" value="ECO:0007669"/>
    <property type="project" value="TreeGrafter"/>
</dbReference>
<protein>
    <submittedName>
        <fullName evidence="2">Histone-lysine N-methyltransferase SETMAR</fullName>
    </submittedName>
</protein>
<dbReference type="Gene3D" id="3.30.420.10">
    <property type="entry name" value="Ribonuclease H-like superfamily/Ribonuclease H"/>
    <property type="match status" value="1"/>
</dbReference>
<dbReference type="GO" id="GO:0042800">
    <property type="term" value="F:histone H3K4 methyltransferase activity"/>
    <property type="evidence" value="ECO:0007669"/>
    <property type="project" value="TreeGrafter"/>
</dbReference>
<dbReference type="PANTHER" id="PTHR46060">
    <property type="entry name" value="MARINER MOS1 TRANSPOSASE-LIKE PROTEIN"/>
    <property type="match status" value="1"/>
</dbReference>
<dbReference type="GO" id="GO:0000729">
    <property type="term" value="P:DNA double-strand break processing"/>
    <property type="evidence" value="ECO:0007669"/>
    <property type="project" value="TreeGrafter"/>
</dbReference>
<dbReference type="GO" id="GO:0003697">
    <property type="term" value="F:single-stranded DNA binding"/>
    <property type="evidence" value="ECO:0007669"/>
    <property type="project" value="TreeGrafter"/>
</dbReference>
<dbReference type="GO" id="GO:0000793">
    <property type="term" value="C:condensed chromosome"/>
    <property type="evidence" value="ECO:0007669"/>
    <property type="project" value="TreeGrafter"/>
</dbReference>
<dbReference type="InterPro" id="IPR036397">
    <property type="entry name" value="RNaseH_sf"/>
</dbReference>
<dbReference type="InterPro" id="IPR052709">
    <property type="entry name" value="Transposase-MT_Hybrid"/>
</dbReference>
<dbReference type="Pfam" id="PF01359">
    <property type="entry name" value="Transposase_1"/>
    <property type="match status" value="1"/>
</dbReference>
<reference evidence="2 3" key="1">
    <citation type="journal article" date="2019" name="Commun. Biol.">
        <title>The bagworm genome reveals a unique fibroin gene that provides high tensile strength.</title>
        <authorList>
            <person name="Kono N."/>
            <person name="Nakamura H."/>
            <person name="Ohtoshi R."/>
            <person name="Tomita M."/>
            <person name="Numata K."/>
            <person name="Arakawa K."/>
        </authorList>
    </citation>
    <scope>NUCLEOTIDE SEQUENCE [LARGE SCALE GENOMIC DNA]</scope>
</reference>
<dbReference type="GO" id="GO:0032259">
    <property type="term" value="P:methylation"/>
    <property type="evidence" value="ECO:0007669"/>
    <property type="project" value="UniProtKB-KW"/>
</dbReference>
<dbReference type="InterPro" id="IPR001888">
    <property type="entry name" value="Transposase_1"/>
</dbReference>
<dbReference type="GO" id="GO:0003690">
    <property type="term" value="F:double-stranded DNA binding"/>
    <property type="evidence" value="ECO:0007669"/>
    <property type="project" value="TreeGrafter"/>
</dbReference>
<gene>
    <name evidence="2" type="primary">SETMAR</name>
    <name evidence="2" type="ORF">EVAR_85714_1</name>
</gene>
<evidence type="ECO:0000313" key="2">
    <source>
        <dbReference type="EMBL" id="GBP69946.1"/>
    </source>
</evidence>
<dbReference type="AlphaFoldDB" id="A0A4C1Y206"/>
<dbReference type="EMBL" id="BGZK01001057">
    <property type="protein sequence ID" value="GBP69946.1"/>
    <property type="molecule type" value="Genomic_DNA"/>
</dbReference>
<proteinExistence type="predicted"/>
<dbReference type="GO" id="GO:0035861">
    <property type="term" value="C:site of double-strand break"/>
    <property type="evidence" value="ECO:0007669"/>
    <property type="project" value="TreeGrafter"/>
</dbReference>